<accession>A0ABR2IB30</accession>
<dbReference type="PROSITE" id="PS50850">
    <property type="entry name" value="MFS"/>
    <property type="match status" value="1"/>
</dbReference>
<reference evidence="7 8" key="1">
    <citation type="journal article" date="2024" name="IMA Fungus">
        <title>Apiospora arundinis, a panoply of carbohydrate-active enzymes and secondary metabolites.</title>
        <authorList>
            <person name="Sorensen T."/>
            <person name="Petersen C."/>
            <person name="Muurmann A.T."/>
            <person name="Christiansen J.V."/>
            <person name="Brundto M.L."/>
            <person name="Overgaard C.K."/>
            <person name="Boysen A.T."/>
            <person name="Wollenberg R.D."/>
            <person name="Larsen T.O."/>
            <person name="Sorensen J.L."/>
            <person name="Nielsen K.L."/>
            <person name="Sondergaard T.E."/>
        </authorList>
    </citation>
    <scope>NUCLEOTIDE SEQUENCE [LARGE SCALE GENOMIC DNA]</scope>
    <source>
        <strain evidence="7 8">AAU 773</strain>
    </source>
</reference>
<evidence type="ECO:0000256" key="5">
    <source>
        <dbReference type="SAM" id="Phobius"/>
    </source>
</evidence>
<feature type="transmembrane region" description="Helical" evidence="5">
    <location>
        <begin position="164"/>
        <end position="182"/>
    </location>
</feature>
<feature type="domain" description="Major facilitator superfamily (MFS) profile" evidence="6">
    <location>
        <begin position="40"/>
        <end position="527"/>
    </location>
</feature>
<dbReference type="PRINTS" id="PR01036">
    <property type="entry name" value="TCRTETB"/>
</dbReference>
<feature type="transmembrane region" description="Helical" evidence="5">
    <location>
        <begin position="366"/>
        <end position="387"/>
    </location>
</feature>
<dbReference type="SUPFAM" id="SSF103473">
    <property type="entry name" value="MFS general substrate transporter"/>
    <property type="match status" value="1"/>
</dbReference>
<proteinExistence type="predicted"/>
<evidence type="ECO:0000313" key="8">
    <source>
        <dbReference type="Proteomes" id="UP001390339"/>
    </source>
</evidence>
<dbReference type="PANTHER" id="PTHR23501:SF94">
    <property type="entry name" value="MAJOR FACILITATOR SUPERFAMILY (MFS) PROFILE DOMAIN-CONTAINING PROTEIN"/>
    <property type="match status" value="1"/>
</dbReference>
<dbReference type="EMBL" id="JAPCWZ010000006">
    <property type="protein sequence ID" value="KAK8859924.1"/>
    <property type="molecule type" value="Genomic_DNA"/>
</dbReference>
<feature type="transmembrane region" description="Helical" evidence="5">
    <location>
        <begin position="341"/>
        <end position="359"/>
    </location>
</feature>
<feature type="transmembrane region" description="Helical" evidence="5">
    <location>
        <begin position="497"/>
        <end position="523"/>
    </location>
</feature>
<evidence type="ECO:0000313" key="7">
    <source>
        <dbReference type="EMBL" id="KAK8859924.1"/>
    </source>
</evidence>
<feature type="transmembrane region" description="Helical" evidence="5">
    <location>
        <begin position="431"/>
        <end position="452"/>
    </location>
</feature>
<evidence type="ECO:0000256" key="1">
    <source>
        <dbReference type="ARBA" id="ARBA00004141"/>
    </source>
</evidence>
<dbReference type="Pfam" id="PF07690">
    <property type="entry name" value="MFS_1"/>
    <property type="match status" value="1"/>
</dbReference>
<keyword evidence="8" id="KW-1185">Reference proteome</keyword>
<feature type="transmembrane region" description="Helical" evidence="5">
    <location>
        <begin position="264"/>
        <end position="280"/>
    </location>
</feature>
<feature type="transmembrane region" description="Helical" evidence="5">
    <location>
        <begin position="38"/>
        <end position="63"/>
    </location>
</feature>
<gene>
    <name evidence="7" type="ORF">PGQ11_010658</name>
</gene>
<dbReference type="InterPro" id="IPR020846">
    <property type="entry name" value="MFS_dom"/>
</dbReference>
<name>A0ABR2IB30_9PEZI</name>
<dbReference type="Gene3D" id="1.20.1720.10">
    <property type="entry name" value="Multidrug resistance protein D"/>
    <property type="match status" value="1"/>
</dbReference>
<feature type="transmembrane region" description="Helical" evidence="5">
    <location>
        <begin position="138"/>
        <end position="157"/>
    </location>
</feature>
<protein>
    <submittedName>
        <fullName evidence="7">Major facilitator superfamily transporter</fullName>
    </submittedName>
</protein>
<dbReference type="InterPro" id="IPR036259">
    <property type="entry name" value="MFS_trans_sf"/>
</dbReference>
<dbReference type="Proteomes" id="UP001390339">
    <property type="component" value="Unassembled WGS sequence"/>
</dbReference>
<sequence>MSSSSPYSSKTDLTGLEHGFKDDKADEALDWKPSTQQLLIIITLAVTCLLVALDASVIVTALSDIVVDLKGDTTQGFWVGTSYLLVNAVSMPILASFSDIFGRPLCLEFSLVMFTLGTALCCAAQGMGVLLVGRCIQGVGGGGIQVLSSVVLTDFVPLRHRPKWYGVVLAAWALGTCIGPIIGGAVAQNTTWRWIFYMMFPICAYGLIATPLLLKMKPRTESLRKKLQRVDWVGMVLFMGSSTSFLIAICWGGTQYAWSDAATIAPLIIGLIGLVITMLWEIHFASEPILKPSLFHDASSIVTYACGGAQGLLLWSAMYYYPFYFLSVMMTSPVTAGVNLLPASLVLVPGSVITGRLVTRFDNYQIAIWLGWFLTVAYCAVSVTWQFVDVSTAVWVITLVLLGLGHGAVLNAQNFATQAMCRPGDEGAAAAMYLFIRQLGAAIGVGVGGTTFQNVMLLKLERDHLPAAIAHDADAFLLQLARLDPADEFRRRVLDAYIFGFGGVFQVYLGLAVVSLVASLVFIKHFTLNKTLISDHKLDSASDSTFTLQRQSDSGAISYRGGHDSMSGSNKGPANEYALEVRGGSTSTLQR</sequence>
<comment type="caution">
    <text evidence="7">The sequence shown here is derived from an EMBL/GenBank/DDBJ whole genome shotgun (WGS) entry which is preliminary data.</text>
</comment>
<feature type="transmembrane region" description="Helical" evidence="5">
    <location>
        <begin position="301"/>
        <end position="321"/>
    </location>
</feature>
<feature type="transmembrane region" description="Helical" evidence="5">
    <location>
        <begin position="194"/>
        <end position="214"/>
    </location>
</feature>
<keyword evidence="4 5" id="KW-0472">Membrane</keyword>
<organism evidence="7 8">
    <name type="scientific">Apiospora arundinis</name>
    <dbReference type="NCBI Taxonomy" id="335852"/>
    <lineage>
        <taxon>Eukaryota</taxon>
        <taxon>Fungi</taxon>
        <taxon>Dikarya</taxon>
        <taxon>Ascomycota</taxon>
        <taxon>Pezizomycotina</taxon>
        <taxon>Sordariomycetes</taxon>
        <taxon>Xylariomycetidae</taxon>
        <taxon>Amphisphaeriales</taxon>
        <taxon>Apiosporaceae</taxon>
        <taxon>Apiospora</taxon>
    </lineage>
</organism>
<evidence type="ECO:0000256" key="2">
    <source>
        <dbReference type="ARBA" id="ARBA00022692"/>
    </source>
</evidence>
<dbReference type="InterPro" id="IPR011701">
    <property type="entry name" value="MFS"/>
</dbReference>
<feature type="transmembrane region" description="Helical" evidence="5">
    <location>
        <begin position="393"/>
        <end position="410"/>
    </location>
</feature>
<feature type="transmembrane region" description="Helical" evidence="5">
    <location>
        <begin position="235"/>
        <end position="258"/>
    </location>
</feature>
<evidence type="ECO:0000256" key="3">
    <source>
        <dbReference type="ARBA" id="ARBA00022989"/>
    </source>
</evidence>
<comment type="subcellular location">
    <subcellularLocation>
        <location evidence="1">Membrane</location>
        <topology evidence="1">Multi-pass membrane protein</topology>
    </subcellularLocation>
</comment>
<keyword evidence="2 5" id="KW-0812">Transmembrane</keyword>
<dbReference type="Gene3D" id="1.20.1250.20">
    <property type="entry name" value="MFS general substrate transporter like domains"/>
    <property type="match status" value="1"/>
</dbReference>
<keyword evidence="3 5" id="KW-1133">Transmembrane helix</keyword>
<feature type="transmembrane region" description="Helical" evidence="5">
    <location>
        <begin position="75"/>
        <end position="97"/>
    </location>
</feature>
<evidence type="ECO:0000256" key="4">
    <source>
        <dbReference type="ARBA" id="ARBA00023136"/>
    </source>
</evidence>
<feature type="transmembrane region" description="Helical" evidence="5">
    <location>
        <begin position="109"/>
        <end position="132"/>
    </location>
</feature>
<dbReference type="PANTHER" id="PTHR23501">
    <property type="entry name" value="MAJOR FACILITATOR SUPERFAMILY"/>
    <property type="match status" value="1"/>
</dbReference>
<evidence type="ECO:0000259" key="6">
    <source>
        <dbReference type="PROSITE" id="PS50850"/>
    </source>
</evidence>